<dbReference type="AlphaFoldDB" id="A0A096BEI0"/>
<dbReference type="SUPFAM" id="SSF160148">
    <property type="entry name" value="CPE0013-like"/>
    <property type="match status" value="1"/>
</dbReference>
<gene>
    <name evidence="1" type="ORF">HMPREF9460_00139</name>
</gene>
<proteinExistence type="predicted"/>
<dbReference type="eggNOG" id="COG3862">
    <property type="taxonomic scope" value="Bacteria"/>
</dbReference>
<dbReference type="InterPro" id="IPR012460">
    <property type="entry name" value="DUF1667"/>
</dbReference>
<dbReference type="InterPro" id="IPR036593">
    <property type="entry name" value="CPE0013-like_sf"/>
</dbReference>
<dbReference type="PANTHER" id="PTHR39450:SF1">
    <property type="entry name" value="DUF1667 DOMAIN-CONTAINING PROTEIN"/>
    <property type="match status" value="1"/>
</dbReference>
<comment type="caution">
    <text evidence="1">The sequence shown here is derived from an EMBL/GenBank/DDBJ whole genome shotgun (WGS) entry which is preliminary data.</text>
</comment>
<name>A0A096BEI0_FLAPL</name>
<sequence length="114" mass="12328">MTELTCIVCPKGCRLNVDEENGFLVTGYGCPRGKEYGHKELTAPTRTLTSIVRIEGAIHPCCPVKTSGEIPKKLIIQAMNLLKEVRLTAPVDAGAVVVQDICGTGVDWITTKNM</sequence>
<dbReference type="HOGENOM" id="CLU_148086_0_0_9"/>
<reference evidence="1 2" key="1">
    <citation type="submission" date="2011-08" db="EMBL/GenBank/DDBJ databases">
        <title>The Genome Sequence of Clostridium orbiscindens 1_3_50AFAA.</title>
        <authorList>
            <consortium name="The Broad Institute Genome Sequencing Platform"/>
            <person name="Earl A."/>
            <person name="Ward D."/>
            <person name="Feldgarden M."/>
            <person name="Gevers D."/>
            <person name="Daigneault M."/>
            <person name="Strauss J."/>
            <person name="Allen-Vercoe E."/>
            <person name="Young S.K."/>
            <person name="Zeng Q."/>
            <person name="Gargeya S."/>
            <person name="Fitzgerald M."/>
            <person name="Haas B."/>
            <person name="Abouelleil A."/>
            <person name="Alvarado L."/>
            <person name="Arachchi H.M."/>
            <person name="Berlin A."/>
            <person name="Brown A."/>
            <person name="Chapman S.B."/>
            <person name="Chen Z."/>
            <person name="Dunbar C."/>
            <person name="Freedman E."/>
            <person name="Gearin G."/>
            <person name="Gellesch M."/>
            <person name="Goldberg J."/>
            <person name="Griggs A."/>
            <person name="Gujja S."/>
            <person name="Heiman D."/>
            <person name="Howarth C."/>
            <person name="Larson L."/>
            <person name="Lui A."/>
            <person name="MacDonald P.J.P."/>
            <person name="Montmayeur A."/>
            <person name="Murphy C."/>
            <person name="Neiman D."/>
            <person name="Pearson M."/>
            <person name="Priest M."/>
            <person name="Roberts A."/>
            <person name="Saif S."/>
            <person name="Shea T."/>
            <person name="Shenoy N."/>
            <person name="Sisk P."/>
            <person name="Stolte C."/>
            <person name="Sykes S."/>
            <person name="Wortman J."/>
            <person name="Nusbaum C."/>
            <person name="Birren B."/>
        </authorList>
    </citation>
    <scope>NUCLEOTIDE SEQUENCE [LARGE SCALE GENOMIC DNA]</scope>
    <source>
        <strain evidence="1 2">1_3_50AFAA</strain>
    </source>
</reference>
<evidence type="ECO:0000313" key="2">
    <source>
        <dbReference type="Proteomes" id="UP000029585"/>
    </source>
</evidence>
<dbReference type="PANTHER" id="PTHR39450">
    <property type="entry name" value="MOLYBDOPTERIN OXIDOREDUCTASE, 4FE-4S CLUSTER-BINDING SUBUNIT"/>
    <property type="match status" value="1"/>
</dbReference>
<dbReference type="Proteomes" id="UP000029585">
    <property type="component" value="Unassembled WGS sequence"/>
</dbReference>
<dbReference type="EMBL" id="ADLO01000005">
    <property type="protein sequence ID" value="KGF57411.1"/>
    <property type="molecule type" value="Genomic_DNA"/>
</dbReference>
<dbReference type="RefSeq" id="WP_044938216.1">
    <property type="nucleotide sequence ID" value="NZ_KN174161.1"/>
</dbReference>
<accession>A0A096BEI0</accession>
<protein>
    <recommendedName>
        <fullName evidence="3">4Fe-4S Mo/W bis-MGD-type domain-containing protein</fullName>
    </recommendedName>
</protein>
<organism evidence="1 2">
    <name type="scientific">Flavonifractor plautii 1_3_50AFAA</name>
    <dbReference type="NCBI Taxonomy" id="742738"/>
    <lineage>
        <taxon>Bacteria</taxon>
        <taxon>Bacillati</taxon>
        <taxon>Bacillota</taxon>
        <taxon>Clostridia</taxon>
        <taxon>Eubacteriales</taxon>
        <taxon>Oscillospiraceae</taxon>
        <taxon>Flavonifractor</taxon>
    </lineage>
</organism>
<dbReference type="Gene3D" id="3.10.530.10">
    <property type="entry name" value="CPE0013-like"/>
    <property type="match status" value="1"/>
</dbReference>
<dbReference type="Pfam" id="PF07892">
    <property type="entry name" value="DUF1667"/>
    <property type="match status" value="1"/>
</dbReference>
<dbReference type="PATRIC" id="fig|742738.3.peg.145"/>
<evidence type="ECO:0000313" key="1">
    <source>
        <dbReference type="EMBL" id="KGF57411.1"/>
    </source>
</evidence>
<keyword evidence="2" id="KW-1185">Reference proteome</keyword>
<evidence type="ECO:0008006" key="3">
    <source>
        <dbReference type="Google" id="ProtNLM"/>
    </source>
</evidence>